<keyword evidence="2" id="KW-0547">Nucleotide-binding</keyword>
<dbReference type="SUPFAM" id="SSF56112">
    <property type="entry name" value="Protein kinase-like (PK-like)"/>
    <property type="match status" value="1"/>
</dbReference>
<feature type="compositionally biased region" description="Gly residues" evidence="5">
    <location>
        <begin position="567"/>
        <end position="576"/>
    </location>
</feature>
<accession>A0A147KM09</accession>
<evidence type="ECO:0000256" key="1">
    <source>
        <dbReference type="ARBA" id="ARBA00022679"/>
    </source>
</evidence>
<feature type="compositionally biased region" description="Polar residues" evidence="5">
    <location>
        <begin position="352"/>
        <end position="384"/>
    </location>
</feature>
<evidence type="ECO:0000256" key="3">
    <source>
        <dbReference type="ARBA" id="ARBA00022777"/>
    </source>
</evidence>
<gene>
    <name evidence="8" type="ORF">AC529_02515</name>
</gene>
<dbReference type="CDD" id="cd14014">
    <property type="entry name" value="STKc_PknB_like"/>
    <property type="match status" value="1"/>
</dbReference>
<evidence type="ECO:0000313" key="9">
    <source>
        <dbReference type="Proteomes" id="UP000074382"/>
    </source>
</evidence>
<organism evidence="8 9">
    <name type="scientific">Thermobifida cellulosilytica TB100</name>
    <dbReference type="NCBI Taxonomy" id="665004"/>
    <lineage>
        <taxon>Bacteria</taxon>
        <taxon>Bacillati</taxon>
        <taxon>Actinomycetota</taxon>
        <taxon>Actinomycetes</taxon>
        <taxon>Streptosporangiales</taxon>
        <taxon>Nocardiopsidaceae</taxon>
        <taxon>Thermobifida</taxon>
    </lineage>
</organism>
<dbReference type="STRING" id="665004.AC529_02515"/>
<comment type="caution">
    <text evidence="8">The sequence shown here is derived from an EMBL/GenBank/DDBJ whole genome shotgun (WGS) entry which is preliminary data.</text>
</comment>
<keyword evidence="3 8" id="KW-0418">Kinase</keyword>
<dbReference type="GO" id="GO:0005524">
    <property type="term" value="F:ATP binding"/>
    <property type="evidence" value="ECO:0007669"/>
    <property type="project" value="UniProtKB-KW"/>
</dbReference>
<name>A0A147KM09_THECS</name>
<evidence type="ECO:0000259" key="7">
    <source>
        <dbReference type="PROSITE" id="PS50011"/>
    </source>
</evidence>
<keyword evidence="6" id="KW-1133">Transmembrane helix</keyword>
<dbReference type="InterPro" id="IPR008271">
    <property type="entry name" value="Ser/Thr_kinase_AS"/>
</dbReference>
<keyword evidence="6" id="KW-0812">Transmembrane</keyword>
<feature type="compositionally biased region" description="Low complexity" evidence="5">
    <location>
        <begin position="388"/>
        <end position="400"/>
    </location>
</feature>
<evidence type="ECO:0000256" key="4">
    <source>
        <dbReference type="ARBA" id="ARBA00022840"/>
    </source>
</evidence>
<feature type="domain" description="Protein kinase" evidence="7">
    <location>
        <begin position="16"/>
        <end position="269"/>
    </location>
</feature>
<dbReference type="PANTHER" id="PTHR43289">
    <property type="entry name" value="MITOGEN-ACTIVATED PROTEIN KINASE KINASE KINASE 20-RELATED"/>
    <property type="match status" value="1"/>
</dbReference>
<evidence type="ECO:0000256" key="6">
    <source>
        <dbReference type="SAM" id="Phobius"/>
    </source>
</evidence>
<feature type="region of interest" description="Disordered" evidence="5">
    <location>
        <begin position="467"/>
        <end position="586"/>
    </location>
</feature>
<dbReference type="PROSITE" id="PS00108">
    <property type="entry name" value="PROTEIN_KINASE_ST"/>
    <property type="match status" value="1"/>
</dbReference>
<dbReference type="EMBL" id="LGEM01000012">
    <property type="protein sequence ID" value="KUP98327.1"/>
    <property type="molecule type" value="Genomic_DNA"/>
</dbReference>
<dbReference type="AlphaFoldDB" id="A0A147KM09"/>
<sequence length="586" mass="60062">MTSPLRPEDPTRVGEYELIARIGKGGQGVVYLGQAPDGTRVAVKVMESSWASDRRARSRFAKEIETASKVAPFCTAALLDADIDADPPYIVSEYIEGPSLREAVLREGPRTGAALDRLAISTATALVAIHQAGVVHRDFKPANVLLGPDGPRVIDFGIARSTEATVTATNSIVGTPAYMAPEQVEGRELTPAVDIFAWAGVMVFAATGESPFHDETLPAIIHRVLNRPPKLDGVDERLRPLLEACLAKEPERRPTAVQVLGALVGHDPANVARVPVEEVLEEGYTAALSEQTQIAATAVLPIPTAEEMAGAAPTAVLPETDDSADETPTRKAPSGLAALAAERPADGAVASGPTSGPMRTTSGLAALVNTGQNKQIGPSATGPTRVTPPGGAAPGYASGPPGHGGYGSPPGPGAPADGQSPLPRRSERGGAGTQRALAWILAAGILIIALAGGWYLINAFLPSDGGSPATTPTEDTATEAPEQENDGLPSSPSDVDPDTGTGTGEETFAPFVPEHDPHTNPTTVPHPDPTLTDDDWWNDLPDWGDNSSPTDEGGGSQGESGPTAPSGGSGAGGGEAGRVAVSPTGQ</sequence>
<dbReference type="Gene3D" id="3.30.200.20">
    <property type="entry name" value="Phosphorylase Kinase, domain 1"/>
    <property type="match status" value="1"/>
</dbReference>
<dbReference type="GO" id="GO:0004674">
    <property type="term" value="F:protein serine/threonine kinase activity"/>
    <property type="evidence" value="ECO:0007669"/>
    <property type="project" value="TreeGrafter"/>
</dbReference>
<dbReference type="Gene3D" id="1.10.510.10">
    <property type="entry name" value="Transferase(Phosphotransferase) domain 1"/>
    <property type="match status" value="1"/>
</dbReference>
<keyword evidence="6" id="KW-0472">Membrane</keyword>
<dbReference type="InterPro" id="IPR000719">
    <property type="entry name" value="Prot_kinase_dom"/>
</dbReference>
<evidence type="ECO:0000256" key="5">
    <source>
        <dbReference type="SAM" id="MobiDB-lite"/>
    </source>
</evidence>
<keyword evidence="4" id="KW-0067">ATP-binding</keyword>
<dbReference type="PANTHER" id="PTHR43289:SF34">
    <property type="entry name" value="SERINE_THREONINE-PROTEIN KINASE YBDM-RELATED"/>
    <property type="match status" value="1"/>
</dbReference>
<feature type="compositionally biased region" description="Low complexity" evidence="5">
    <location>
        <begin position="468"/>
        <end position="480"/>
    </location>
</feature>
<evidence type="ECO:0000256" key="2">
    <source>
        <dbReference type="ARBA" id="ARBA00022741"/>
    </source>
</evidence>
<feature type="transmembrane region" description="Helical" evidence="6">
    <location>
        <begin position="436"/>
        <end position="457"/>
    </location>
</feature>
<dbReference type="InterPro" id="IPR011009">
    <property type="entry name" value="Kinase-like_dom_sf"/>
</dbReference>
<dbReference type="RefSeq" id="WP_068753838.1">
    <property type="nucleotide sequence ID" value="NZ_KQ950180.1"/>
</dbReference>
<keyword evidence="1" id="KW-0808">Transferase</keyword>
<feature type="region of interest" description="Disordered" evidence="5">
    <location>
        <begin position="341"/>
        <end position="429"/>
    </location>
</feature>
<dbReference type="Proteomes" id="UP000074382">
    <property type="component" value="Unassembled WGS sequence"/>
</dbReference>
<reference evidence="9" key="1">
    <citation type="journal article" date="2017" name="Acta Aliment.">
        <title>Plant polysaccharide degrading enzyme system of Thermpbifida cellulosilytica TB100 revealed by de novo genome project data.</title>
        <authorList>
            <person name="Toth A."/>
            <person name="Baka E."/>
            <person name="Luzics S."/>
            <person name="Bata-Vidacs I."/>
            <person name="Nagy I."/>
            <person name="Balint B."/>
            <person name="Herceg R."/>
            <person name="Olasz F."/>
            <person name="Wilk T."/>
            <person name="Nagy T."/>
            <person name="Kriszt B."/>
            <person name="Nagy I."/>
            <person name="Kukolya J."/>
        </authorList>
    </citation>
    <scope>NUCLEOTIDE SEQUENCE [LARGE SCALE GENOMIC DNA]</scope>
    <source>
        <strain evidence="9">TB100</strain>
    </source>
</reference>
<proteinExistence type="predicted"/>
<keyword evidence="9" id="KW-1185">Reference proteome</keyword>
<dbReference type="PROSITE" id="PS50011">
    <property type="entry name" value="PROTEIN_KINASE_DOM"/>
    <property type="match status" value="1"/>
</dbReference>
<dbReference type="OrthoDB" id="9762169at2"/>
<dbReference type="PATRIC" id="fig|665004.4.peg.1036"/>
<protein>
    <submittedName>
        <fullName evidence="8">Tyrosine protein kinase</fullName>
    </submittedName>
</protein>
<evidence type="ECO:0000313" key="8">
    <source>
        <dbReference type="EMBL" id="KUP98327.1"/>
    </source>
</evidence>
<dbReference type="Pfam" id="PF00069">
    <property type="entry name" value="Pkinase"/>
    <property type="match status" value="1"/>
</dbReference>